<dbReference type="GO" id="GO:0005524">
    <property type="term" value="F:ATP binding"/>
    <property type="evidence" value="ECO:0007669"/>
    <property type="project" value="UniProtKB-KW"/>
</dbReference>
<protein>
    <submittedName>
        <fullName evidence="11">PD-(D/E)XK nuclease family protein</fullName>
    </submittedName>
</protein>
<dbReference type="SUPFAM" id="SSF52980">
    <property type="entry name" value="Restriction endonuclease-like"/>
    <property type="match status" value="1"/>
</dbReference>
<evidence type="ECO:0000313" key="12">
    <source>
        <dbReference type="Proteomes" id="UP000655830"/>
    </source>
</evidence>
<dbReference type="Pfam" id="PF21445">
    <property type="entry name" value="ADDB_N"/>
    <property type="match status" value="1"/>
</dbReference>
<keyword evidence="5" id="KW-0347">Helicase</keyword>
<dbReference type="InterPro" id="IPR038726">
    <property type="entry name" value="PDDEXK_AddAB-type"/>
</dbReference>
<proteinExistence type="predicted"/>
<dbReference type="GO" id="GO:0003677">
    <property type="term" value="F:DNA binding"/>
    <property type="evidence" value="ECO:0007669"/>
    <property type="project" value="UniProtKB-KW"/>
</dbReference>
<sequence>MALFILGTAKSGKTTACYKQLQEELAKEAYHNLIMLVPEQFNLQVQVELAKLLKPGLLRTEVMSFRNLAKRVLKEVGGIKEPVIDDLERVMILKKLLEQHKSELVYYKTTYGSEGFVDGINRLITLFEQNEIDKPFLDALEQDEKSSAVFKSKLQDITAINEWFHTYIAERFVTVEKTMERLAGAVHKSDYLKDSIVWIDGFYGFTAVQMKIIEEMMHKVSQVIITLPIDRHYTMNEYIYPNNPFYDSIKNYQSLMARCEQGNIPYETMVMKADNKDKDALAYLSENYLKPYVKPFDNEQDAIRIMSFPSKDEEVTQLACEIVRLIRDEDYRYHDIAVLVGDMGQYKSSLVSTFKEYDIPVFMDDKKSIHTNGLVAIIDAALEVITTGWTYKSIMSFLRFNRLDLTIDEIDTLENYLLEHGIQGKKKWDATWERESKSIPLEVIQAIKEKVQVPLLSLEEALKSAKDASGKIKIREASIAVYNFLESIHAYETTQQHIAYYKQVGELSLELENTQIWGQVVDTLERLVDLLGEESVSIKVFKNILKTSFGYIEIGIIPPSKDQVIVGNIDRSRIPQVKALFILGVNEGVIPKIDESMPLFSDMDKLTLMQLCEKADEKRSRLYDVVVHNPLYMGQFLVYYAFTRAREKLYVSTIQADENGKALRPSIVFYKLRKLFGEIPFECDQLDALQAAKPALGYVGWQLRKYLDGQGEEGPWQDAMSWFMTSNEWKERIRHLASYMAYTNQQEYLSEENAKSLYPEGLVTNISQLELYRNCPCCYFIRYGLKASERKVLQWNAADIGTLFHSTLERYPKELAKCKATWVTATSEQQDQCIEEALRYSAAKLSQNAKQDGRFAYTLKKARKMTKRAIGALTYQLKAGEFEPEAYEVSFGSEQMPPIEIVLDNEHTIFLKGQIDRVDVYTKDGEGKYIKVLDYKSGNKNFSLLELYHGLQLQLLLYLDAYLRLNEKNKAAGMFYFHIDTRTVKYETGMELSEALTKQLKQYKLSGLAVDDVDILDKMESGVKGEILPAKAKKDGTLGSGASVASEAQFRQLIEYMHDLIRGLGKDMLAGKISAKPCKLKEKDACAFCKYHTICQFDTTNKDNTYEQLSPLGNKEIWEELAKGGEEHAMDTHATGSN</sequence>
<keyword evidence="7" id="KW-0067">ATP-binding</keyword>
<dbReference type="GO" id="GO:0004386">
    <property type="term" value="F:helicase activity"/>
    <property type="evidence" value="ECO:0007669"/>
    <property type="project" value="UniProtKB-KW"/>
</dbReference>
<evidence type="ECO:0000256" key="6">
    <source>
        <dbReference type="ARBA" id="ARBA00022839"/>
    </source>
</evidence>
<comment type="caution">
    <text evidence="11">The sequence shown here is derived from an EMBL/GenBank/DDBJ whole genome shotgun (WGS) entry which is preliminary data.</text>
</comment>
<name>A0A926EE54_9FIRM</name>
<evidence type="ECO:0000256" key="1">
    <source>
        <dbReference type="ARBA" id="ARBA00022722"/>
    </source>
</evidence>
<dbReference type="AlphaFoldDB" id="A0A926EE54"/>
<dbReference type="Gene3D" id="3.40.50.300">
    <property type="entry name" value="P-loop containing nucleotide triphosphate hydrolases"/>
    <property type="match status" value="4"/>
</dbReference>
<dbReference type="Pfam" id="PF12705">
    <property type="entry name" value="PDDEXK_1"/>
    <property type="match status" value="1"/>
</dbReference>
<dbReference type="RefSeq" id="WP_249331619.1">
    <property type="nucleotide sequence ID" value="NZ_JACRSY010000004.1"/>
</dbReference>
<dbReference type="SUPFAM" id="SSF52540">
    <property type="entry name" value="P-loop containing nucleoside triphosphate hydrolases"/>
    <property type="match status" value="1"/>
</dbReference>
<dbReference type="GO" id="GO:0006310">
    <property type="term" value="P:DNA recombination"/>
    <property type="evidence" value="ECO:0007669"/>
    <property type="project" value="TreeGrafter"/>
</dbReference>
<reference evidence="11" key="1">
    <citation type="submission" date="2020-08" db="EMBL/GenBank/DDBJ databases">
        <title>Genome public.</title>
        <authorList>
            <person name="Liu C."/>
            <person name="Sun Q."/>
        </authorList>
    </citation>
    <scope>NUCLEOTIDE SEQUENCE</scope>
    <source>
        <strain evidence="11">NSJ-12</strain>
    </source>
</reference>
<dbReference type="InterPro" id="IPR027417">
    <property type="entry name" value="P-loop_NTPase"/>
</dbReference>
<dbReference type="PANTHER" id="PTHR30591:SF1">
    <property type="entry name" value="RECBCD ENZYME SUBUNIT RECC"/>
    <property type="match status" value="1"/>
</dbReference>
<evidence type="ECO:0000313" key="11">
    <source>
        <dbReference type="EMBL" id="MBC8578629.1"/>
    </source>
</evidence>
<evidence type="ECO:0000256" key="8">
    <source>
        <dbReference type="ARBA" id="ARBA00023125"/>
    </source>
</evidence>
<keyword evidence="9" id="KW-0234">DNA repair</keyword>
<dbReference type="GO" id="GO:0004527">
    <property type="term" value="F:exonuclease activity"/>
    <property type="evidence" value="ECO:0007669"/>
    <property type="project" value="UniProtKB-KW"/>
</dbReference>
<dbReference type="InterPro" id="IPR011335">
    <property type="entry name" value="Restrct_endonuc-II-like"/>
</dbReference>
<dbReference type="InterPro" id="IPR011604">
    <property type="entry name" value="PDDEXK-like_dom_sf"/>
</dbReference>
<dbReference type="PROSITE" id="PS51217">
    <property type="entry name" value="UVRD_HELICASE_CTER"/>
    <property type="match status" value="1"/>
</dbReference>
<dbReference type="EMBL" id="JACRSY010000004">
    <property type="protein sequence ID" value="MBC8578629.1"/>
    <property type="molecule type" value="Genomic_DNA"/>
</dbReference>
<keyword evidence="1" id="KW-0540">Nuclease</keyword>
<evidence type="ECO:0000256" key="5">
    <source>
        <dbReference type="ARBA" id="ARBA00022806"/>
    </source>
</evidence>
<dbReference type="GO" id="GO:0006281">
    <property type="term" value="P:DNA repair"/>
    <property type="evidence" value="ECO:0007669"/>
    <property type="project" value="UniProtKB-KW"/>
</dbReference>
<keyword evidence="6" id="KW-0269">Exonuclease</keyword>
<organism evidence="11 12">
    <name type="scientific">Zhenhengia yiwuensis</name>
    <dbReference type="NCBI Taxonomy" id="2763666"/>
    <lineage>
        <taxon>Bacteria</taxon>
        <taxon>Bacillati</taxon>
        <taxon>Bacillota</taxon>
        <taxon>Clostridia</taxon>
        <taxon>Lachnospirales</taxon>
        <taxon>Lachnospiraceae</taxon>
        <taxon>Zhenhengia</taxon>
    </lineage>
</organism>
<dbReference type="InterPro" id="IPR014017">
    <property type="entry name" value="DNA_helicase_UvrD-like_C"/>
</dbReference>
<accession>A0A926EE54</accession>
<dbReference type="PANTHER" id="PTHR30591">
    <property type="entry name" value="RECBCD ENZYME SUBUNIT RECC"/>
    <property type="match status" value="1"/>
</dbReference>
<gene>
    <name evidence="11" type="ORF">H8718_03685</name>
</gene>
<evidence type="ECO:0000256" key="2">
    <source>
        <dbReference type="ARBA" id="ARBA00022741"/>
    </source>
</evidence>
<evidence type="ECO:0000256" key="4">
    <source>
        <dbReference type="ARBA" id="ARBA00022801"/>
    </source>
</evidence>
<keyword evidence="12" id="KW-1185">Reference proteome</keyword>
<keyword evidence="8" id="KW-0238">DNA-binding</keyword>
<dbReference type="Proteomes" id="UP000655830">
    <property type="component" value="Unassembled WGS sequence"/>
</dbReference>
<keyword evidence="2" id="KW-0547">Nucleotide-binding</keyword>
<evidence type="ECO:0000259" key="10">
    <source>
        <dbReference type="PROSITE" id="PS51217"/>
    </source>
</evidence>
<feature type="domain" description="UvrD-like helicase C-terminal" evidence="10">
    <location>
        <begin position="272"/>
        <end position="562"/>
    </location>
</feature>
<evidence type="ECO:0000256" key="3">
    <source>
        <dbReference type="ARBA" id="ARBA00022763"/>
    </source>
</evidence>
<evidence type="ECO:0000256" key="9">
    <source>
        <dbReference type="ARBA" id="ARBA00023204"/>
    </source>
</evidence>
<dbReference type="Gene3D" id="3.90.320.10">
    <property type="match status" value="1"/>
</dbReference>
<keyword evidence="4" id="KW-0378">Hydrolase</keyword>
<keyword evidence="3" id="KW-0227">DNA damage</keyword>
<dbReference type="InterPro" id="IPR049035">
    <property type="entry name" value="ADDB_N"/>
</dbReference>
<evidence type="ECO:0000256" key="7">
    <source>
        <dbReference type="ARBA" id="ARBA00022840"/>
    </source>
</evidence>